<feature type="compositionally biased region" description="Low complexity" evidence="7">
    <location>
        <begin position="269"/>
        <end position="288"/>
    </location>
</feature>
<proteinExistence type="predicted"/>
<dbReference type="WBParaSite" id="TREG1_93060.2">
    <property type="protein sequence ID" value="TREG1_93060.2"/>
    <property type="gene ID" value="TREG1_93060"/>
</dbReference>
<protein>
    <recommendedName>
        <fullName evidence="1">non-specific serine/threonine protein kinase</fullName>
        <ecNumber evidence="1">2.7.11.1</ecNumber>
    </recommendedName>
</protein>
<dbReference type="GO" id="GO:0004674">
    <property type="term" value="F:protein serine/threonine kinase activity"/>
    <property type="evidence" value="ECO:0007669"/>
    <property type="project" value="UniProtKB-KW"/>
</dbReference>
<organism evidence="9 10">
    <name type="scientific">Trichobilharzia regenti</name>
    <name type="common">Nasal bird schistosome</name>
    <dbReference type="NCBI Taxonomy" id="157069"/>
    <lineage>
        <taxon>Eukaryota</taxon>
        <taxon>Metazoa</taxon>
        <taxon>Spiralia</taxon>
        <taxon>Lophotrochozoa</taxon>
        <taxon>Platyhelminthes</taxon>
        <taxon>Trematoda</taxon>
        <taxon>Digenea</taxon>
        <taxon>Strigeidida</taxon>
        <taxon>Schistosomatoidea</taxon>
        <taxon>Schistosomatidae</taxon>
        <taxon>Trichobilharzia</taxon>
    </lineage>
</organism>
<dbReference type="Gene3D" id="1.10.510.10">
    <property type="entry name" value="Transferase(Phosphotransferase) domain 1"/>
    <property type="match status" value="2"/>
</dbReference>
<sequence length="553" mass="62814">MIESKVRNVQYIFEFPQITDLFDVSERQGQGTFASVLAVKSKQDTDECKYYALKMIIPTVDIRRIENEVRILRRLGGKHNVIEMHTAMRIRDHVFILMPFVDYIPFTDYYLTADEKEIRRYMRALLSALAHVHKYKIIHRDIKPTNFLMDQKTRQFYLVDFGLAHSEEFGDIDERWERKFEAKHASDEKRSETKKRVSDSTQSERSMSTESTHRLTIANKENNQTHKWDSIDTGNSRYSLKCQSQKIDHISSASSSFKGSTLLKSTHQQPASSLPSSSASSNTTTQTLGQGGGCVCGARLTVCRGCRQLPRAPAVRRGGTLGFRPPEVMMRHVEQTTAVDIWAVGVIFLSFLSGRYPFMKVDDDLDVLHAFTHLVGYERMQMGARSIGRRLVLEPRPSPMEASDSPAAWLKTRCTAIRRYEKKFAGLPPLLSKSISTESITSGGGVTCPQNNTEVVQDTPPKNTIALSSTHIFPNSAYDLLARLLEPCPRKRITAHDALRHPYFCSTSKSQRHSSIPLKYQNIEQSLLLQRSTSSRLSFCESTKSLMPRPQFC</sequence>
<dbReference type="InterPro" id="IPR008271">
    <property type="entry name" value="Ser/Thr_kinase_AS"/>
</dbReference>
<dbReference type="InterPro" id="IPR000719">
    <property type="entry name" value="Prot_kinase_dom"/>
</dbReference>
<dbReference type="SMART" id="SM00220">
    <property type="entry name" value="S_TKc"/>
    <property type="match status" value="1"/>
</dbReference>
<evidence type="ECO:0000256" key="7">
    <source>
        <dbReference type="SAM" id="MobiDB-lite"/>
    </source>
</evidence>
<keyword evidence="9" id="KW-1185">Reference proteome</keyword>
<evidence type="ECO:0000256" key="1">
    <source>
        <dbReference type="ARBA" id="ARBA00012513"/>
    </source>
</evidence>
<evidence type="ECO:0000256" key="4">
    <source>
        <dbReference type="ARBA" id="ARBA00022741"/>
    </source>
</evidence>
<evidence type="ECO:0000256" key="3">
    <source>
        <dbReference type="ARBA" id="ARBA00022679"/>
    </source>
</evidence>
<dbReference type="PROSITE" id="PS00108">
    <property type="entry name" value="PROTEIN_KINASE_ST"/>
    <property type="match status" value="1"/>
</dbReference>
<dbReference type="GO" id="GO:0005524">
    <property type="term" value="F:ATP binding"/>
    <property type="evidence" value="ECO:0007669"/>
    <property type="project" value="UniProtKB-KW"/>
</dbReference>
<feature type="region of interest" description="Disordered" evidence="7">
    <location>
        <begin position="182"/>
        <end position="230"/>
    </location>
</feature>
<evidence type="ECO:0000313" key="9">
    <source>
        <dbReference type="Proteomes" id="UP000050795"/>
    </source>
</evidence>
<feature type="domain" description="Protein kinase" evidence="8">
    <location>
        <begin position="22"/>
        <end position="504"/>
    </location>
</feature>
<feature type="compositionally biased region" description="Basic and acidic residues" evidence="7">
    <location>
        <begin position="182"/>
        <end position="198"/>
    </location>
</feature>
<dbReference type="GO" id="GO:0005634">
    <property type="term" value="C:nucleus"/>
    <property type="evidence" value="ECO:0007669"/>
    <property type="project" value="TreeGrafter"/>
</dbReference>
<evidence type="ECO:0000313" key="11">
    <source>
        <dbReference type="WBParaSite" id="TREG1_93060.3"/>
    </source>
</evidence>
<dbReference type="Proteomes" id="UP000050795">
    <property type="component" value="Unassembled WGS sequence"/>
</dbReference>
<dbReference type="EC" id="2.7.11.1" evidence="1"/>
<dbReference type="GO" id="GO:0044773">
    <property type="term" value="P:mitotic DNA damage checkpoint signaling"/>
    <property type="evidence" value="ECO:0007669"/>
    <property type="project" value="TreeGrafter"/>
</dbReference>
<dbReference type="PROSITE" id="PS50011">
    <property type="entry name" value="PROTEIN_KINASE_DOM"/>
    <property type="match status" value="1"/>
</dbReference>
<accession>A0AA85KCI9</accession>
<keyword evidence="2" id="KW-0723">Serine/threonine-protein kinase</keyword>
<dbReference type="WBParaSite" id="TREG1_93060.3">
    <property type="protein sequence ID" value="TREG1_93060.3"/>
    <property type="gene ID" value="TREG1_93060"/>
</dbReference>
<dbReference type="InterPro" id="IPR011009">
    <property type="entry name" value="Kinase-like_dom_sf"/>
</dbReference>
<keyword evidence="6" id="KW-0067">ATP-binding</keyword>
<evidence type="ECO:0000259" key="8">
    <source>
        <dbReference type="PROSITE" id="PS50011"/>
    </source>
</evidence>
<feature type="region of interest" description="Disordered" evidence="7">
    <location>
        <begin position="261"/>
        <end position="289"/>
    </location>
</feature>
<dbReference type="PANTHER" id="PTHR44167">
    <property type="entry name" value="OVARIAN-SPECIFIC SERINE/THREONINE-PROTEIN KINASE LOK-RELATED"/>
    <property type="match status" value="1"/>
</dbReference>
<reference evidence="10 11" key="2">
    <citation type="submission" date="2023-11" db="UniProtKB">
        <authorList>
            <consortium name="WormBaseParasite"/>
        </authorList>
    </citation>
    <scope>IDENTIFICATION</scope>
</reference>
<dbReference type="SUPFAM" id="SSF56112">
    <property type="entry name" value="Protein kinase-like (PK-like)"/>
    <property type="match status" value="1"/>
</dbReference>
<keyword evidence="5" id="KW-0418">Kinase</keyword>
<reference evidence="9" key="1">
    <citation type="submission" date="2022-06" db="EMBL/GenBank/DDBJ databases">
        <authorList>
            <person name="Berger JAMES D."/>
            <person name="Berger JAMES D."/>
        </authorList>
    </citation>
    <scope>NUCLEOTIDE SEQUENCE [LARGE SCALE GENOMIC DNA]</scope>
</reference>
<dbReference type="Pfam" id="PF00069">
    <property type="entry name" value="Pkinase"/>
    <property type="match status" value="2"/>
</dbReference>
<name>A0AA85KCI9_TRIRE</name>
<keyword evidence="3" id="KW-0808">Transferase</keyword>
<dbReference type="PANTHER" id="PTHR44167:SF23">
    <property type="entry name" value="CDC7 KINASE, ISOFORM A-RELATED"/>
    <property type="match status" value="1"/>
</dbReference>
<evidence type="ECO:0000256" key="2">
    <source>
        <dbReference type="ARBA" id="ARBA00022527"/>
    </source>
</evidence>
<evidence type="ECO:0000313" key="10">
    <source>
        <dbReference type="WBParaSite" id="TREG1_93060.2"/>
    </source>
</evidence>
<evidence type="ECO:0000256" key="6">
    <source>
        <dbReference type="ARBA" id="ARBA00022840"/>
    </source>
</evidence>
<keyword evidence="4" id="KW-0547">Nucleotide-binding</keyword>
<feature type="compositionally biased region" description="Polar residues" evidence="7">
    <location>
        <begin position="199"/>
        <end position="210"/>
    </location>
</feature>
<dbReference type="Gene3D" id="3.30.200.20">
    <property type="entry name" value="Phosphorylase Kinase, domain 1"/>
    <property type="match status" value="1"/>
</dbReference>
<dbReference type="AlphaFoldDB" id="A0AA85KCI9"/>
<evidence type="ECO:0000256" key="5">
    <source>
        <dbReference type="ARBA" id="ARBA00022777"/>
    </source>
</evidence>